<comment type="caution">
    <text evidence="3">The sequence shown here is derived from an EMBL/GenBank/DDBJ whole genome shotgun (WGS) entry which is preliminary data.</text>
</comment>
<protein>
    <recommendedName>
        <fullName evidence="2">DCD domain-containing protein</fullName>
    </recommendedName>
</protein>
<gene>
    <name evidence="3" type="ORF">M0R45_013955</name>
</gene>
<feature type="compositionally biased region" description="Polar residues" evidence="1">
    <location>
        <begin position="564"/>
        <end position="581"/>
    </location>
</feature>
<feature type="region of interest" description="Disordered" evidence="1">
    <location>
        <begin position="682"/>
        <end position="726"/>
    </location>
</feature>
<reference evidence="3 4" key="1">
    <citation type="journal article" date="2023" name="G3 (Bethesda)">
        <title>A chromosome-length genome assembly and annotation of blackberry (Rubus argutus, cv. 'Hillquist').</title>
        <authorList>
            <person name="Bruna T."/>
            <person name="Aryal R."/>
            <person name="Dudchenko O."/>
            <person name="Sargent D.J."/>
            <person name="Mead D."/>
            <person name="Buti M."/>
            <person name="Cavallini A."/>
            <person name="Hytonen T."/>
            <person name="Andres J."/>
            <person name="Pham M."/>
            <person name="Weisz D."/>
            <person name="Mascagni F."/>
            <person name="Usai G."/>
            <person name="Natali L."/>
            <person name="Bassil N."/>
            <person name="Fernandez G.E."/>
            <person name="Lomsadze A."/>
            <person name="Armour M."/>
            <person name="Olukolu B."/>
            <person name="Poorten T."/>
            <person name="Britton C."/>
            <person name="Davik J."/>
            <person name="Ashrafi H."/>
            <person name="Aiden E.L."/>
            <person name="Borodovsky M."/>
            <person name="Worthington M."/>
        </authorList>
    </citation>
    <scope>NUCLEOTIDE SEQUENCE [LARGE SCALE GENOMIC DNA]</scope>
    <source>
        <strain evidence="3">PI 553951</strain>
    </source>
</reference>
<feature type="region of interest" description="Disordered" evidence="1">
    <location>
        <begin position="880"/>
        <end position="924"/>
    </location>
</feature>
<dbReference type="SMART" id="SM00767">
    <property type="entry name" value="DCD"/>
    <property type="match status" value="1"/>
</dbReference>
<evidence type="ECO:0000313" key="4">
    <source>
        <dbReference type="Proteomes" id="UP001457282"/>
    </source>
</evidence>
<name>A0AAW1XLE0_RUBAR</name>
<organism evidence="3 4">
    <name type="scientific">Rubus argutus</name>
    <name type="common">Southern blackberry</name>
    <dbReference type="NCBI Taxonomy" id="59490"/>
    <lineage>
        <taxon>Eukaryota</taxon>
        <taxon>Viridiplantae</taxon>
        <taxon>Streptophyta</taxon>
        <taxon>Embryophyta</taxon>
        <taxon>Tracheophyta</taxon>
        <taxon>Spermatophyta</taxon>
        <taxon>Magnoliopsida</taxon>
        <taxon>eudicotyledons</taxon>
        <taxon>Gunneridae</taxon>
        <taxon>Pentapetalae</taxon>
        <taxon>rosids</taxon>
        <taxon>fabids</taxon>
        <taxon>Rosales</taxon>
        <taxon>Rosaceae</taxon>
        <taxon>Rosoideae</taxon>
        <taxon>Rosoideae incertae sedis</taxon>
        <taxon>Rubus</taxon>
    </lineage>
</organism>
<evidence type="ECO:0000313" key="3">
    <source>
        <dbReference type="EMBL" id="KAK9937146.1"/>
    </source>
</evidence>
<dbReference type="PROSITE" id="PS51222">
    <property type="entry name" value="DCD"/>
    <property type="match status" value="1"/>
</dbReference>
<feature type="compositionally biased region" description="Polar residues" evidence="1">
    <location>
        <begin position="951"/>
        <end position="960"/>
    </location>
</feature>
<dbReference type="Proteomes" id="UP001457282">
    <property type="component" value="Unassembled WGS sequence"/>
</dbReference>
<feature type="compositionally biased region" description="Basic and acidic residues" evidence="1">
    <location>
        <begin position="895"/>
        <end position="906"/>
    </location>
</feature>
<sequence>MESDEEHRTVHGMYPECGAIFMSSSSTKNECFRRRLFGLPSGKGQFVKQACSDGAMNIVPSAWSKSGKQFPAQVKVNPIWHCHPLSESEFADAIKENYFSKWKFNFGLSEAQVRRLLILFSLRQVRSQHPQRALARNTYAKPVETKDIDEELDDGSWASDKVGNLHKLDNNLGSIIRRGYLEHLPGRVGRDDAKFAICESAGNGVNVDVEHGVLMSTEHARWGQNGRGDGNLAMCGREGSVSCLDAPFYSGMPLQQTYSLVQDQRRLASTCSHQMELPIPSHSYTASPGNAIITSTLPYDPDYPGLNLPHLLSVGGNDNVDYVRDCDGQNGIPSLRNQVYPLYTEANGLNQNLDDISKVDVRGSLSAINCTPLPRAASSAEMAIDYSKSSLAPESLSKIGSNGRETERPSLYLLSPSNCPSFVVYRDHPVAVQNKPAHEIAPFTANVISSEEIQYQLPCHTHSGDQESVDYQERKCFDHKISERMLCSDLLENRSSVFSRLSLNTPGWSLKNLGHEASVKDTSVDAVMEMLGESHYPWMESTDSRPCKRQEGDVENYKNIKRTAVQSDSDMIPEKSNTAYASPTEDKDDQRSKRTPFVDFKRRSELRKVNRDTNGESVGREGLLDGKCKRKKLIRPNFSENEPCDNKIYSRSRFMDSPGSAQECCSHEDAGGKRRKLAKLNFRENESSQESSPQRSIGENAGGKRRKLARPNFRENESSLISSPQCSIGEHAGGSCESSVGSQGKLLLQDAESSHETEKINTESFSKYEREIIVEISGGSPKIGDNGGKECLHDNKTENELCQVSPHECSSGEDAGESYEALVGSQGNIDAQRFPIPVAIFPYKNDIRNAQEDSDHEDPMVLSQDYRETSQSTVLESALQPQTNAETRNGFFESESDRGSEREVLPRFELSPNIDGRGGSSKWNSKSLRVAENVSNRADVGMVNYQQGFSTEQSQASCNSNEHESPQLKGSRNNLLEAGDNDASDYTIRERRNRN</sequence>
<feature type="region of interest" description="Disordered" evidence="1">
    <location>
        <begin position="951"/>
        <end position="995"/>
    </location>
</feature>
<dbReference type="EMBL" id="JBEDUW010000003">
    <property type="protein sequence ID" value="KAK9937146.1"/>
    <property type="molecule type" value="Genomic_DNA"/>
</dbReference>
<dbReference type="InterPro" id="IPR013989">
    <property type="entry name" value="Dev_and_cell_death_domain"/>
</dbReference>
<feature type="compositionally biased region" description="Polar residues" evidence="1">
    <location>
        <begin position="688"/>
        <end position="697"/>
    </location>
</feature>
<dbReference type="Pfam" id="PF10539">
    <property type="entry name" value="Dev_Cell_Death"/>
    <property type="match status" value="1"/>
</dbReference>
<dbReference type="PANTHER" id="PTHR46444:SF9">
    <property type="entry name" value="DCD (DEVELOPMENT AND CELL DEATH) DOMAIN PROTEIN"/>
    <property type="match status" value="1"/>
</dbReference>
<feature type="domain" description="DCD" evidence="2">
    <location>
        <begin position="1"/>
        <end position="122"/>
    </location>
</feature>
<proteinExistence type="predicted"/>
<evidence type="ECO:0000259" key="2">
    <source>
        <dbReference type="PROSITE" id="PS51222"/>
    </source>
</evidence>
<feature type="region of interest" description="Disordered" evidence="1">
    <location>
        <begin position="564"/>
        <end position="599"/>
    </location>
</feature>
<dbReference type="PANTHER" id="PTHR46444">
    <property type="entry name" value="DCD (DEVELOPMENT AND CELL DEATH) DOMAIN PROTEIN-RELATED"/>
    <property type="match status" value="1"/>
</dbReference>
<dbReference type="AlphaFoldDB" id="A0AAW1XLE0"/>
<accession>A0AAW1XLE0</accession>
<evidence type="ECO:0000256" key="1">
    <source>
        <dbReference type="SAM" id="MobiDB-lite"/>
    </source>
</evidence>
<keyword evidence="4" id="KW-1185">Reference proteome</keyword>